<dbReference type="CDD" id="cd24054">
    <property type="entry name" value="ASKHA_NBD_AaPPX-GppA_MtPPX2-like"/>
    <property type="match status" value="1"/>
</dbReference>
<dbReference type="Gene3D" id="3.30.420.150">
    <property type="entry name" value="Exopolyphosphatase. Domain 2"/>
    <property type="match status" value="1"/>
</dbReference>
<accession>A0A381T6J7</accession>
<dbReference type="SUPFAM" id="SSF53067">
    <property type="entry name" value="Actin-like ATPase domain"/>
    <property type="match status" value="2"/>
</dbReference>
<dbReference type="InterPro" id="IPR043129">
    <property type="entry name" value="ATPase_NBD"/>
</dbReference>
<dbReference type="Pfam" id="PF02541">
    <property type="entry name" value="Ppx-GppA"/>
    <property type="match status" value="1"/>
</dbReference>
<dbReference type="InterPro" id="IPR003695">
    <property type="entry name" value="Ppx_GppA_N"/>
</dbReference>
<evidence type="ECO:0000313" key="2">
    <source>
        <dbReference type="EMBL" id="SVA09353.1"/>
    </source>
</evidence>
<gene>
    <name evidence="2" type="ORF">METZ01_LOCUS62207</name>
</gene>
<dbReference type="AlphaFoldDB" id="A0A381T6J7"/>
<proteinExistence type="predicted"/>
<dbReference type="EMBL" id="UINC01003800">
    <property type="protein sequence ID" value="SVA09353.1"/>
    <property type="molecule type" value="Genomic_DNA"/>
</dbReference>
<dbReference type="InterPro" id="IPR050273">
    <property type="entry name" value="GppA/Ppx_hydrolase"/>
</dbReference>
<dbReference type="Gene3D" id="3.30.420.40">
    <property type="match status" value="1"/>
</dbReference>
<dbReference type="PANTHER" id="PTHR30005:SF0">
    <property type="entry name" value="RETROGRADE REGULATION PROTEIN 2"/>
    <property type="match status" value="1"/>
</dbReference>
<feature type="domain" description="Ppx/GppA phosphatase N-terminal" evidence="1">
    <location>
        <begin position="16"/>
        <end position="302"/>
    </location>
</feature>
<evidence type="ECO:0000259" key="1">
    <source>
        <dbReference type="Pfam" id="PF02541"/>
    </source>
</evidence>
<protein>
    <recommendedName>
        <fullName evidence="1">Ppx/GppA phosphatase N-terminal domain-containing protein</fullName>
    </recommendedName>
</protein>
<dbReference type="GO" id="GO:0016462">
    <property type="term" value="F:pyrophosphatase activity"/>
    <property type="evidence" value="ECO:0007669"/>
    <property type="project" value="TreeGrafter"/>
</dbReference>
<name>A0A381T6J7_9ZZZZ</name>
<dbReference type="PANTHER" id="PTHR30005">
    <property type="entry name" value="EXOPOLYPHOSPHATASE"/>
    <property type="match status" value="1"/>
</dbReference>
<reference evidence="2" key="1">
    <citation type="submission" date="2018-05" db="EMBL/GenBank/DDBJ databases">
        <authorList>
            <person name="Lanie J.A."/>
            <person name="Ng W.-L."/>
            <person name="Kazmierczak K.M."/>
            <person name="Andrzejewski T.M."/>
            <person name="Davidsen T.M."/>
            <person name="Wayne K.J."/>
            <person name="Tettelin H."/>
            <person name="Glass J.I."/>
            <person name="Rusch D."/>
            <person name="Podicherti R."/>
            <person name="Tsui H.-C.T."/>
            <person name="Winkler M.E."/>
        </authorList>
    </citation>
    <scope>NUCLEOTIDE SEQUENCE</scope>
</reference>
<sequence>MKIASLDLGTNSLILVVAEWDGTTFTPLFEDVQVVRLGQDLAKRGSLHPKAKRRCLKELRNFSEKIDQFEVKNVLAAGTAALRNAGDGAKFVQEIEDQLGFRFKIISGDEEASLTFKAIQREFSDLAQQFIMIDIGGGSSELVVGDGDRILSKTSLEVGTVSFTERFIQHDPPTTEELHAASSSIAELMDHFSVSPSSSMAVGVAGTVTTLKAVDVEMDEYDPSAVHRSQLNKDDVVRLGNLFRSMPTKERIKLKGLPPKRADIIPMGATILETFMEELNLESIYVSDRGLRWGLLYDWIEKND</sequence>
<organism evidence="2">
    <name type="scientific">marine metagenome</name>
    <dbReference type="NCBI Taxonomy" id="408172"/>
    <lineage>
        <taxon>unclassified sequences</taxon>
        <taxon>metagenomes</taxon>
        <taxon>ecological metagenomes</taxon>
    </lineage>
</organism>